<gene>
    <name evidence="1" type="ORF">EIMP300_44280</name>
</gene>
<organism evidence="1 2">
    <name type="scientific">Escherichia coli</name>
    <dbReference type="NCBI Taxonomy" id="562"/>
    <lineage>
        <taxon>Bacteria</taxon>
        <taxon>Pseudomonadati</taxon>
        <taxon>Pseudomonadota</taxon>
        <taxon>Gammaproteobacteria</taxon>
        <taxon>Enterobacterales</taxon>
        <taxon>Enterobacteriaceae</taxon>
        <taxon>Escherichia</taxon>
    </lineage>
</organism>
<dbReference type="InterPro" id="IPR053142">
    <property type="entry name" value="PchR_regulatory_protein"/>
</dbReference>
<dbReference type="PANTHER" id="PTHR47893:SF1">
    <property type="entry name" value="REGULATORY PROTEIN PCHR"/>
    <property type="match status" value="1"/>
</dbReference>
<name>A0A8S0FSH7_ECOLX</name>
<reference evidence="1 2" key="1">
    <citation type="submission" date="2020-01" db="EMBL/GenBank/DDBJ databases">
        <title>Dynamics of blaIMP-6 dissemination in carbapenem resistant Enterobacteriacea isolated from regional surveillance in Osaka, Japan.</title>
        <authorList>
            <person name="Abe R."/>
            <person name="Akeda Y."/>
            <person name="Sugawara Y."/>
            <person name="Yamamoto N."/>
            <person name="Tomono K."/>
            <person name="Takeuchi D."/>
            <person name="Kawahara R."/>
            <person name="Hamada S."/>
        </authorList>
    </citation>
    <scope>NUCLEOTIDE SEQUENCE [LARGE SCALE GENOMIC DNA]</scope>
    <source>
        <strain evidence="1 2">E300</strain>
    </source>
</reference>
<dbReference type="AlphaFoldDB" id="A0A8S0FSH7"/>
<dbReference type="PANTHER" id="PTHR47893">
    <property type="entry name" value="REGULATORY PROTEIN PCHR"/>
    <property type="match status" value="1"/>
</dbReference>
<proteinExistence type="predicted"/>
<sequence length="167" mass="18924">MTESPQTQSEISIHQLVVGKPANDGNIPAQCELLRCSLQEGMDILLWRGHFARPETLQLHDDLGRINFSCILEGTSRFAIQGLRRHTDWELARNRHYITHTPDCRGSASYCGRFESITLSFSPETLALWVPDISAVIKNKIDSHCCCQQHRCNAETHLTAQALRITR</sequence>
<dbReference type="Proteomes" id="UP000467488">
    <property type="component" value="Chromosome"/>
</dbReference>
<protein>
    <submittedName>
        <fullName evidence="1">Uncharacterized protein</fullName>
    </submittedName>
</protein>
<evidence type="ECO:0000313" key="2">
    <source>
        <dbReference type="Proteomes" id="UP000467488"/>
    </source>
</evidence>
<dbReference type="EMBL" id="AP022360">
    <property type="protein sequence ID" value="BBU83028.1"/>
    <property type="molecule type" value="Genomic_DNA"/>
</dbReference>
<accession>A0A8S0FSH7</accession>
<evidence type="ECO:0000313" key="1">
    <source>
        <dbReference type="EMBL" id="BBU83028.1"/>
    </source>
</evidence>